<keyword evidence="2" id="KW-1185">Reference proteome</keyword>
<dbReference type="Pfam" id="PF06945">
    <property type="entry name" value="DUF1289"/>
    <property type="match status" value="1"/>
</dbReference>
<dbReference type="EMBL" id="JAEDAK010000001">
    <property type="protein sequence ID" value="MBH9575415.1"/>
    <property type="molecule type" value="Genomic_DNA"/>
</dbReference>
<dbReference type="AlphaFoldDB" id="A0A931J3B2"/>
<gene>
    <name evidence="1" type="ORF">I7X39_00715</name>
</gene>
<reference evidence="1" key="1">
    <citation type="submission" date="2020-12" db="EMBL/GenBank/DDBJ databases">
        <title>The genome sequence of Inhella sp. 1Y17.</title>
        <authorList>
            <person name="Liu Y."/>
        </authorList>
    </citation>
    <scope>NUCLEOTIDE SEQUENCE</scope>
    <source>
        <strain evidence="1">1Y17</strain>
    </source>
</reference>
<evidence type="ECO:0000313" key="2">
    <source>
        <dbReference type="Proteomes" id="UP000613266"/>
    </source>
</evidence>
<comment type="caution">
    <text evidence="1">The sequence shown here is derived from an EMBL/GenBank/DDBJ whole genome shotgun (WGS) entry which is preliminary data.</text>
</comment>
<protein>
    <submittedName>
        <fullName evidence="1">DUF1289 domain-containing protein</fullName>
    </submittedName>
</protein>
<proteinExistence type="predicted"/>
<dbReference type="Proteomes" id="UP000613266">
    <property type="component" value="Unassembled WGS sequence"/>
</dbReference>
<evidence type="ECO:0000313" key="1">
    <source>
        <dbReference type="EMBL" id="MBH9575415.1"/>
    </source>
</evidence>
<name>A0A931J3B2_9BURK</name>
<dbReference type="InterPro" id="IPR010710">
    <property type="entry name" value="DUF1289"/>
</dbReference>
<dbReference type="PANTHER" id="PTHR35175:SF2">
    <property type="entry name" value="DUF1289 DOMAIN-CONTAINING PROTEIN"/>
    <property type="match status" value="1"/>
</dbReference>
<dbReference type="PANTHER" id="PTHR35175">
    <property type="entry name" value="DUF1289 DOMAIN-CONTAINING PROTEIN"/>
    <property type="match status" value="1"/>
</dbReference>
<organism evidence="1 2">
    <name type="scientific">Inhella proteolytica</name>
    <dbReference type="NCBI Taxonomy" id="2795029"/>
    <lineage>
        <taxon>Bacteria</taxon>
        <taxon>Pseudomonadati</taxon>
        <taxon>Pseudomonadota</taxon>
        <taxon>Betaproteobacteria</taxon>
        <taxon>Burkholderiales</taxon>
        <taxon>Sphaerotilaceae</taxon>
        <taxon>Inhella</taxon>
    </lineage>
</organism>
<accession>A0A931J3B2</accession>
<sequence>MNPESLPSPCINVCKMDAAGRFCLGCARRIDEIAGWGQASEARKREIWQQLPARRAALGLKPVALPEGL</sequence>